<reference evidence="4 5" key="1">
    <citation type="journal article" date="2016" name="Fungal Biol.">
        <title>The genome of Xylona heveae provides a window into fungal endophytism.</title>
        <authorList>
            <person name="Gazis R."/>
            <person name="Kuo A."/>
            <person name="Riley R."/>
            <person name="LaButti K."/>
            <person name="Lipzen A."/>
            <person name="Lin J."/>
            <person name="Amirebrahimi M."/>
            <person name="Hesse C.N."/>
            <person name="Spatafora J.W."/>
            <person name="Henrissat B."/>
            <person name="Hainaut M."/>
            <person name="Grigoriev I.V."/>
            <person name="Hibbett D.S."/>
        </authorList>
    </citation>
    <scope>NUCLEOTIDE SEQUENCE [LARGE SCALE GENOMIC DNA]</scope>
    <source>
        <strain evidence="4 5">TC161</strain>
    </source>
</reference>
<sequence>MAGPPPRQTSHAFAPFRTSRGDNAEMDSRNYRHDHGNSYAAMPSALNCDQQAPAPRAAATAIQQSPSSTVQPFSGLVQNGSVAPSASHSLDPRINLTSTVSFPAQSGIVHNSMGYARGYVNHRANLAYESYLSDDEAWNDRFGMNSSSHVPAPSQYVGPSPPYFRVNSYLSSAFRDDGFSAPHNAVNSSYDASPSPYVGTNLPHDWLNPLTNSSTYYPGELISDSAGETFHSAPGIARINEVPQQCSQMLSLTSSCPSSAPTNALHRIEAVGNYPLTAHRTDENRHSFAASNQTLPTILGSQALEKLRNETKNTEPSFRILVPSDLQDTHEQDATYSHGKRKAPQQLDANAKRIRESKPTRLRKGREVVAKVPMDVWLHILSFCPPRFLARARRINKAFHHALSYESAWRENRLQYYGSGMPGPLPGMKEWDYSNLLDGVGCMNCENTRIRKCYWAFQKRWCWACFNAKVMKVSEMESSYRNLAIAVNNLLYLQESAAAGIRDAYPRLMECIPHGVIDSWGGYESAGFYPRSWQRSGHSRQRVFLWADFLSILHEYKEFIGQGLGSTESKTEEEIEQWYSIKEAQAKEHLSRIQLIEDWVETRSREEKRQTAAWRGFRVDYFTVRAVELDPPITESVLQLMPAFKRAIEIAKPPSLRSWEILLPKLLQEREEAERAELQIRQARENVEITNQRRAGYEALAASRLPFSALEQVRLLAVADHVLERLQSSHVPDADFILVALRNVRALYYESCNVVSIENRWAHYRLLLDDARGVYTLKISPLIDSWDDPARIRAAKFLKCPGCVRNDIRHRFTFEDLFHHIHEKHACHVGDFRRLREEALPSGHMFPWCTIEWPVNLPALAEHHNATGRWDPDDDRPYVLAPISHDDAGEGVSAFEGRRPSSISGNAPWDFVENVVYAVTRLLNASLATEFKRQIAFEYGIRKMTMGGPVQFMYYFHLIHSLDKVLITRGLYDVFNHVKCGHCVSSPTAQRAKNWSKAHGFGELITHYSSTHNLNDWDRELLSLPSDKELSQALRACSSSSDPGAQFAVAVFDELFPLTHQG</sequence>
<dbReference type="InterPro" id="IPR036047">
    <property type="entry name" value="F-box-like_dom_sf"/>
</dbReference>
<organism evidence="4 5">
    <name type="scientific">Xylona heveae (strain CBS 132557 / TC161)</name>
    <dbReference type="NCBI Taxonomy" id="1328760"/>
    <lineage>
        <taxon>Eukaryota</taxon>
        <taxon>Fungi</taxon>
        <taxon>Dikarya</taxon>
        <taxon>Ascomycota</taxon>
        <taxon>Pezizomycotina</taxon>
        <taxon>Xylonomycetes</taxon>
        <taxon>Xylonales</taxon>
        <taxon>Xylonaceae</taxon>
        <taxon>Xylona</taxon>
    </lineage>
</organism>
<evidence type="ECO:0000313" key="4">
    <source>
        <dbReference type="EMBL" id="KZF24771.1"/>
    </source>
</evidence>
<dbReference type="Proteomes" id="UP000076632">
    <property type="component" value="Unassembled WGS sequence"/>
</dbReference>
<evidence type="ECO:0000313" key="5">
    <source>
        <dbReference type="Proteomes" id="UP000076632"/>
    </source>
</evidence>
<dbReference type="SMART" id="SM00256">
    <property type="entry name" value="FBOX"/>
    <property type="match status" value="1"/>
</dbReference>
<dbReference type="RefSeq" id="XP_018190326.1">
    <property type="nucleotide sequence ID" value="XM_018332249.1"/>
</dbReference>
<dbReference type="OrthoDB" id="2322499at2759"/>
<feature type="compositionally biased region" description="Basic and acidic residues" evidence="2">
    <location>
        <begin position="19"/>
        <end position="36"/>
    </location>
</feature>
<feature type="coiled-coil region" evidence="1">
    <location>
        <begin position="656"/>
        <end position="700"/>
    </location>
</feature>
<evidence type="ECO:0000256" key="1">
    <source>
        <dbReference type="SAM" id="Coils"/>
    </source>
</evidence>
<dbReference type="InParanoid" id="A0A165IE92"/>
<protein>
    <recommendedName>
        <fullName evidence="3">F-box domain-containing protein</fullName>
    </recommendedName>
</protein>
<feature type="region of interest" description="Disordered" evidence="2">
    <location>
        <begin position="1"/>
        <end position="38"/>
    </location>
</feature>
<dbReference type="AlphaFoldDB" id="A0A165IE92"/>
<evidence type="ECO:0000259" key="3">
    <source>
        <dbReference type="SMART" id="SM00256"/>
    </source>
</evidence>
<gene>
    <name evidence="4" type="ORF">L228DRAFT_245776</name>
</gene>
<proteinExistence type="predicted"/>
<dbReference type="Gene3D" id="1.20.1280.50">
    <property type="match status" value="1"/>
</dbReference>
<evidence type="ECO:0000256" key="2">
    <source>
        <dbReference type="SAM" id="MobiDB-lite"/>
    </source>
</evidence>
<dbReference type="SUPFAM" id="SSF81383">
    <property type="entry name" value="F-box domain"/>
    <property type="match status" value="1"/>
</dbReference>
<dbReference type="GeneID" id="28897386"/>
<feature type="domain" description="F-box" evidence="3">
    <location>
        <begin position="372"/>
        <end position="412"/>
    </location>
</feature>
<keyword evidence="1" id="KW-0175">Coiled coil</keyword>
<dbReference type="OMA" id="TRHINNT"/>
<dbReference type="InterPro" id="IPR001810">
    <property type="entry name" value="F-box_dom"/>
</dbReference>
<keyword evidence="5" id="KW-1185">Reference proteome</keyword>
<accession>A0A165IE92</accession>
<feature type="region of interest" description="Disordered" evidence="2">
    <location>
        <begin position="328"/>
        <end position="348"/>
    </location>
</feature>
<dbReference type="STRING" id="1328760.A0A165IE92"/>
<dbReference type="EMBL" id="KV407456">
    <property type="protein sequence ID" value="KZF24771.1"/>
    <property type="molecule type" value="Genomic_DNA"/>
</dbReference>
<name>A0A165IE92_XYLHT</name>